<accession>A0A672QWS2</accession>
<evidence type="ECO:0000256" key="2">
    <source>
        <dbReference type="ARBA" id="ARBA00022475"/>
    </source>
</evidence>
<keyword evidence="7" id="KW-0325">Glycoprotein</keyword>
<evidence type="ECO:0000313" key="11">
    <source>
        <dbReference type="Ensembl" id="ENSSGRP00000080650.1"/>
    </source>
</evidence>
<dbReference type="InterPro" id="IPR003599">
    <property type="entry name" value="Ig_sub"/>
</dbReference>
<evidence type="ECO:0000259" key="10">
    <source>
        <dbReference type="PROSITE" id="PS50835"/>
    </source>
</evidence>
<reference evidence="11" key="1">
    <citation type="submission" date="2025-08" db="UniProtKB">
        <authorList>
            <consortium name="Ensembl"/>
        </authorList>
    </citation>
    <scope>IDENTIFICATION</scope>
</reference>
<dbReference type="InterPro" id="IPR052051">
    <property type="entry name" value="TCR_complex_component"/>
</dbReference>
<evidence type="ECO:0000256" key="7">
    <source>
        <dbReference type="ARBA" id="ARBA00023180"/>
    </source>
</evidence>
<keyword evidence="5 8" id="KW-0472">Membrane</keyword>
<dbReference type="AlphaFoldDB" id="A0A672QWS2"/>
<dbReference type="Gene3D" id="2.60.40.10">
    <property type="entry name" value="Immunoglobulins"/>
    <property type="match status" value="2"/>
</dbReference>
<evidence type="ECO:0000256" key="3">
    <source>
        <dbReference type="ARBA" id="ARBA00022729"/>
    </source>
</evidence>
<dbReference type="InterPro" id="IPR036179">
    <property type="entry name" value="Ig-like_dom_sf"/>
</dbReference>
<evidence type="ECO:0000256" key="6">
    <source>
        <dbReference type="ARBA" id="ARBA00023157"/>
    </source>
</evidence>
<name>A0A672QWS2_SINGR</name>
<feature type="transmembrane region" description="Helical" evidence="8">
    <location>
        <begin position="274"/>
        <end position="293"/>
    </location>
</feature>
<feature type="signal peptide" evidence="9">
    <location>
        <begin position="1"/>
        <end position="20"/>
    </location>
</feature>
<dbReference type="GO" id="GO:0009617">
    <property type="term" value="P:response to bacterium"/>
    <property type="evidence" value="ECO:0007669"/>
    <property type="project" value="TreeGrafter"/>
</dbReference>
<dbReference type="PANTHER" id="PTHR19433">
    <property type="entry name" value="T-CELL RECEPTOR ALPHA CHAIN V REGION-RELATED"/>
    <property type="match status" value="1"/>
</dbReference>
<dbReference type="PROSITE" id="PS50835">
    <property type="entry name" value="IG_LIKE"/>
    <property type="match status" value="2"/>
</dbReference>
<keyword evidence="6" id="KW-1015">Disulfide bond</keyword>
<evidence type="ECO:0000256" key="4">
    <source>
        <dbReference type="ARBA" id="ARBA00022859"/>
    </source>
</evidence>
<keyword evidence="8" id="KW-1133">Transmembrane helix</keyword>
<reference evidence="11" key="2">
    <citation type="submission" date="2025-09" db="UniProtKB">
        <authorList>
            <consortium name="Ensembl"/>
        </authorList>
    </citation>
    <scope>IDENTIFICATION</scope>
</reference>
<feature type="chain" id="PRO_5025659488" evidence="9">
    <location>
        <begin position="21"/>
        <end position="378"/>
    </location>
</feature>
<dbReference type="GO" id="GO:0002376">
    <property type="term" value="P:immune system process"/>
    <property type="evidence" value="ECO:0007669"/>
    <property type="project" value="UniProtKB-KW"/>
</dbReference>
<keyword evidence="2" id="KW-1003">Cell membrane</keyword>
<dbReference type="Pfam" id="PF07686">
    <property type="entry name" value="V-set"/>
    <property type="match status" value="2"/>
</dbReference>
<evidence type="ECO:0000313" key="12">
    <source>
        <dbReference type="Proteomes" id="UP000472262"/>
    </source>
</evidence>
<keyword evidence="12" id="KW-1185">Reference proteome</keyword>
<evidence type="ECO:0000256" key="5">
    <source>
        <dbReference type="ARBA" id="ARBA00023136"/>
    </source>
</evidence>
<dbReference type="Ensembl" id="ENSSGRT00000085891.1">
    <property type="protein sequence ID" value="ENSSGRP00000080650.1"/>
    <property type="gene ID" value="ENSSGRG00000040874.1"/>
</dbReference>
<dbReference type="SUPFAM" id="SSF48726">
    <property type="entry name" value="Immunoglobulin"/>
    <property type="match status" value="2"/>
</dbReference>
<feature type="domain" description="Ig-like" evidence="10">
    <location>
        <begin position="151"/>
        <end position="230"/>
    </location>
</feature>
<feature type="transmembrane region" description="Helical" evidence="8">
    <location>
        <begin position="353"/>
        <end position="377"/>
    </location>
</feature>
<dbReference type="Proteomes" id="UP000472262">
    <property type="component" value="Unassembled WGS sequence"/>
</dbReference>
<keyword evidence="4" id="KW-0391">Immunity</keyword>
<dbReference type="GO" id="GO:0005886">
    <property type="term" value="C:plasma membrane"/>
    <property type="evidence" value="ECO:0007669"/>
    <property type="project" value="UniProtKB-SubCell"/>
</dbReference>
<dbReference type="InterPro" id="IPR007110">
    <property type="entry name" value="Ig-like_dom"/>
</dbReference>
<dbReference type="InterPro" id="IPR013783">
    <property type="entry name" value="Ig-like_fold"/>
</dbReference>
<dbReference type="PANTHER" id="PTHR19433:SF111">
    <property type="entry name" value="T CELL RECEPTOR ALPHA VARIABLE 4"/>
    <property type="match status" value="1"/>
</dbReference>
<dbReference type="SMART" id="SM00409">
    <property type="entry name" value="IG"/>
    <property type="match status" value="2"/>
</dbReference>
<keyword evidence="3 9" id="KW-0732">Signal</keyword>
<dbReference type="InParanoid" id="A0A672QWS2"/>
<dbReference type="CDD" id="cd00099">
    <property type="entry name" value="IgV"/>
    <property type="match status" value="2"/>
</dbReference>
<protein>
    <submittedName>
        <fullName evidence="11">Novel immune-type receptor 12</fullName>
    </submittedName>
</protein>
<evidence type="ECO:0000256" key="9">
    <source>
        <dbReference type="SAM" id="SignalP"/>
    </source>
</evidence>
<organism evidence="11 12">
    <name type="scientific">Sinocyclocheilus grahami</name>
    <name type="common">Dianchi golden-line fish</name>
    <name type="synonym">Barbus grahami</name>
    <dbReference type="NCBI Taxonomy" id="75366"/>
    <lineage>
        <taxon>Eukaryota</taxon>
        <taxon>Metazoa</taxon>
        <taxon>Chordata</taxon>
        <taxon>Craniata</taxon>
        <taxon>Vertebrata</taxon>
        <taxon>Euteleostomi</taxon>
        <taxon>Actinopterygii</taxon>
        <taxon>Neopterygii</taxon>
        <taxon>Teleostei</taxon>
        <taxon>Ostariophysi</taxon>
        <taxon>Cypriniformes</taxon>
        <taxon>Cyprinidae</taxon>
        <taxon>Cyprininae</taxon>
        <taxon>Sinocyclocheilus</taxon>
    </lineage>
</organism>
<dbReference type="InterPro" id="IPR013106">
    <property type="entry name" value="Ig_V-set"/>
</dbReference>
<keyword evidence="8" id="KW-0812">Transmembrane</keyword>
<comment type="subcellular location">
    <subcellularLocation>
        <location evidence="1">Cell membrane</location>
    </subcellularLocation>
</comment>
<feature type="domain" description="Ig-like" evidence="10">
    <location>
        <begin position="19"/>
        <end position="116"/>
    </location>
</feature>
<evidence type="ECO:0000256" key="1">
    <source>
        <dbReference type="ARBA" id="ARBA00004236"/>
    </source>
</evidence>
<sequence length="378" mass="43017">CFKSIFVLFLEHFIVSLLTAVKSSQIVNLSAQPGENVTIWCQHTSETGINIHWFKQTNSSVPIAIVYMMISYQLKEIHKMYLNGFQQDRLLMTLNSKNSSLRILNVDVSDCGLYFCGWESRIIAFGDGTHLDIKGNLKEKCKSSYDPFNPGDSVNLHCSVLTKKCVGNHSVYWFKHESGDTHPGIIYKHGNMNDQCEKTSEKDSHVQSFIYNLPKKNLGLSDAGTYYCAVVTCGEILFGNGSRLEIGGEKNAHDRSNHILIAVFSETTWTDLKVPVLVATNILWLVIIAILLCKRVQKRQETFSGKSFPYQEYSLMTRDVTINLHKCSAALFSAETKENALSATCWQRVNRRLIQLVCCFCFMRIFFMHSFTLCYLFI</sequence>
<proteinExistence type="predicted"/>
<evidence type="ECO:0000256" key="8">
    <source>
        <dbReference type="SAM" id="Phobius"/>
    </source>
</evidence>